<accession>A0ABN3NET8</accession>
<dbReference type="Proteomes" id="UP001501777">
    <property type="component" value="Unassembled WGS sequence"/>
</dbReference>
<keyword evidence="3" id="KW-1185">Reference proteome</keyword>
<evidence type="ECO:0000313" key="3">
    <source>
        <dbReference type="Proteomes" id="UP001501777"/>
    </source>
</evidence>
<evidence type="ECO:0000313" key="2">
    <source>
        <dbReference type="EMBL" id="GAA2520331.1"/>
    </source>
</evidence>
<sequence length="106" mass="11119">MHVPLPVKDRRDTTGAGRSLAFAEAVPELRAVAKAPGWPSRRGGAAPARVEGAGPPRTQAGKASRDEKHPPRRPPPQRCSASASCGTCEATTRCRPAAGTRRRSTA</sequence>
<evidence type="ECO:0000256" key="1">
    <source>
        <dbReference type="SAM" id="MobiDB-lite"/>
    </source>
</evidence>
<dbReference type="EMBL" id="BAAASG010000028">
    <property type="protein sequence ID" value="GAA2520331.1"/>
    <property type="molecule type" value="Genomic_DNA"/>
</dbReference>
<proteinExistence type="predicted"/>
<organism evidence="2 3">
    <name type="scientific">Streptomyces longisporus</name>
    <dbReference type="NCBI Taxonomy" id="1948"/>
    <lineage>
        <taxon>Bacteria</taxon>
        <taxon>Bacillati</taxon>
        <taxon>Actinomycetota</taxon>
        <taxon>Actinomycetes</taxon>
        <taxon>Kitasatosporales</taxon>
        <taxon>Streptomycetaceae</taxon>
        <taxon>Streptomyces</taxon>
    </lineage>
</organism>
<reference evidence="2 3" key="1">
    <citation type="journal article" date="2019" name="Int. J. Syst. Evol. Microbiol.">
        <title>The Global Catalogue of Microorganisms (GCM) 10K type strain sequencing project: providing services to taxonomists for standard genome sequencing and annotation.</title>
        <authorList>
            <consortium name="The Broad Institute Genomics Platform"/>
            <consortium name="The Broad Institute Genome Sequencing Center for Infectious Disease"/>
            <person name="Wu L."/>
            <person name="Ma J."/>
        </authorList>
    </citation>
    <scope>NUCLEOTIDE SEQUENCE [LARGE SCALE GENOMIC DNA]</scope>
    <source>
        <strain evidence="2 3">JCM 4395</strain>
    </source>
</reference>
<feature type="region of interest" description="Disordered" evidence="1">
    <location>
        <begin position="34"/>
        <end position="85"/>
    </location>
</feature>
<gene>
    <name evidence="2" type="ORF">GCM10010276_83370</name>
</gene>
<comment type="caution">
    <text evidence="2">The sequence shown here is derived from an EMBL/GenBank/DDBJ whole genome shotgun (WGS) entry which is preliminary data.</text>
</comment>
<protein>
    <submittedName>
        <fullName evidence="2">Uncharacterized protein</fullName>
    </submittedName>
</protein>
<name>A0ABN3NET8_STRLO</name>